<gene>
    <name evidence="1" type="ORF">I4F81_003365</name>
</gene>
<dbReference type="Proteomes" id="UP000798662">
    <property type="component" value="Chromosome 1"/>
</dbReference>
<name>A0ACC3BT95_PYRYE</name>
<evidence type="ECO:0000313" key="1">
    <source>
        <dbReference type="EMBL" id="KAK1860778.1"/>
    </source>
</evidence>
<sequence>MPSAFASLGVSTAPRVRGSCGGGEVLPRTPLATTQSGPLAVMTAGPCPDGGLTTLTTGLAVAKLFPNSVLVLPPAVGVPQPTPSADGGTTAHKHLSLLGDYYDLDKLRAVQKVMTLDEFLAAGSTTAAAIAAVPTGSLPLPKASQEDYEKELGLLGDIADTRVAIPLPHEDLERTEQYCDSLSGSIYAVPAAGGGPPTAQFVFLDRLHFFHFCTEKFVPWWYDVRLHLQPRPEYFAAVDAWRATIKGPLTVVHLRDLMDGQRDRDEEEVQRYARQVVDALRQTPGNGRTAGDGGSGSVGVQADLAAGSLYLSYPSGGKNVGRVAALFREEFPRVYTCTDVHQCGAAVSAETLGAAAGAGGAAPDIESLFLSPHAATVLETALSMNADHFVGNVYSSYSRNVGLWRKMHGKSYTIVKGFGEMRRIWTWRL</sequence>
<reference evidence="1" key="1">
    <citation type="submission" date="2019-11" db="EMBL/GenBank/DDBJ databases">
        <title>Nori genome reveals adaptations in red seaweeds to the harsh intertidal environment.</title>
        <authorList>
            <person name="Wang D."/>
            <person name="Mao Y."/>
        </authorList>
    </citation>
    <scope>NUCLEOTIDE SEQUENCE</scope>
    <source>
        <tissue evidence="1">Gametophyte</tissue>
    </source>
</reference>
<proteinExistence type="predicted"/>
<evidence type="ECO:0000313" key="2">
    <source>
        <dbReference type="Proteomes" id="UP000798662"/>
    </source>
</evidence>
<organism evidence="1 2">
    <name type="scientific">Pyropia yezoensis</name>
    <name type="common">Susabi-nori</name>
    <name type="synonym">Porphyra yezoensis</name>
    <dbReference type="NCBI Taxonomy" id="2788"/>
    <lineage>
        <taxon>Eukaryota</taxon>
        <taxon>Rhodophyta</taxon>
        <taxon>Bangiophyceae</taxon>
        <taxon>Bangiales</taxon>
        <taxon>Bangiaceae</taxon>
        <taxon>Pyropia</taxon>
    </lineage>
</organism>
<dbReference type="EMBL" id="CM020618">
    <property type="protein sequence ID" value="KAK1860778.1"/>
    <property type="molecule type" value="Genomic_DNA"/>
</dbReference>
<protein>
    <submittedName>
        <fullName evidence="1">Uncharacterized protein</fullName>
    </submittedName>
</protein>
<comment type="caution">
    <text evidence="1">The sequence shown here is derived from an EMBL/GenBank/DDBJ whole genome shotgun (WGS) entry which is preliminary data.</text>
</comment>
<keyword evidence="2" id="KW-1185">Reference proteome</keyword>
<accession>A0ACC3BT95</accession>